<evidence type="ECO:0000256" key="1">
    <source>
        <dbReference type="SAM" id="MobiDB-lite"/>
    </source>
</evidence>
<comment type="caution">
    <text evidence="2">The sequence shown here is derived from an EMBL/GenBank/DDBJ whole genome shotgun (WGS) entry which is preliminary data.</text>
</comment>
<protein>
    <submittedName>
        <fullName evidence="2">Uncharacterized protein</fullName>
    </submittedName>
</protein>
<proteinExistence type="predicted"/>
<evidence type="ECO:0000313" key="3">
    <source>
        <dbReference type="Proteomes" id="UP001341840"/>
    </source>
</evidence>
<reference evidence="2 3" key="1">
    <citation type="journal article" date="2023" name="Plants (Basel)">
        <title>Bridging the Gap: Combining Genomics and Transcriptomics Approaches to Understand Stylosanthes scabra, an Orphan Legume from the Brazilian Caatinga.</title>
        <authorList>
            <person name="Ferreira-Neto J.R.C."/>
            <person name="da Silva M.D."/>
            <person name="Binneck E."/>
            <person name="de Melo N.F."/>
            <person name="da Silva R.H."/>
            <person name="de Melo A.L.T.M."/>
            <person name="Pandolfi V."/>
            <person name="Bustamante F.O."/>
            <person name="Brasileiro-Vidal A.C."/>
            <person name="Benko-Iseppon A.M."/>
        </authorList>
    </citation>
    <scope>NUCLEOTIDE SEQUENCE [LARGE SCALE GENOMIC DNA]</scope>
    <source>
        <tissue evidence="2">Leaves</tissue>
    </source>
</reference>
<feature type="compositionally biased region" description="Polar residues" evidence="1">
    <location>
        <begin position="98"/>
        <end position="109"/>
    </location>
</feature>
<evidence type="ECO:0000313" key="2">
    <source>
        <dbReference type="EMBL" id="MED6198550.1"/>
    </source>
</evidence>
<keyword evidence="3" id="KW-1185">Reference proteome</keyword>
<sequence length="165" mass="19212">MGPQTGRATARRDRAPARSLLQPLKSVLKHSHSKNLSFSQLSLLSQHPQTLIPLTHNLFNPILVCALAYFASPTRQTWWENIDRFMMARKGKEVASASIPSRTRTTKNSNRGRDDGFPAERFDSRIHYDRWKTMENRGIMHKRIIRFPEREPNFMHDRIEGFEVV</sequence>
<gene>
    <name evidence="2" type="ORF">PIB30_067518</name>
</gene>
<accession>A0ABU6XMN3</accession>
<dbReference type="Proteomes" id="UP001341840">
    <property type="component" value="Unassembled WGS sequence"/>
</dbReference>
<feature type="region of interest" description="Disordered" evidence="1">
    <location>
        <begin position="95"/>
        <end position="118"/>
    </location>
</feature>
<name>A0ABU6XMN3_9FABA</name>
<organism evidence="2 3">
    <name type="scientific">Stylosanthes scabra</name>
    <dbReference type="NCBI Taxonomy" id="79078"/>
    <lineage>
        <taxon>Eukaryota</taxon>
        <taxon>Viridiplantae</taxon>
        <taxon>Streptophyta</taxon>
        <taxon>Embryophyta</taxon>
        <taxon>Tracheophyta</taxon>
        <taxon>Spermatophyta</taxon>
        <taxon>Magnoliopsida</taxon>
        <taxon>eudicotyledons</taxon>
        <taxon>Gunneridae</taxon>
        <taxon>Pentapetalae</taxon>
        <taxon>rosids</taxon>
        <taxon>fabids</taxon>
        <taxon>Fabales</taxon>
        <taxon>Fabaceae</taxon>
        <taxon>Papilionoideae</taxon>
        <taxon>50 kb inversion clade</taxon>
        <taxon>dalbergioids sensu lato</taxon>
        <taxon>Dalbergieae</taxon>
        <taxon>Pterocarpus clade</taxon>
        <taxon>Stylosanthes</taxon>
    </lineage>
</organism>
<dbReference type="EMBL" id="JASCZI010212155">
    <property type="protein sequence ID" value="MED6198550.1"/>
    <property type="molecule type" value="Genomic_DNA"/>
</dbReference>